<feature type="transmembrane region" description="Helical" evidence="2">
    <location>
        <begin position="50"/>
        <end position="70"/>
    </location>
</feature>
<reference evidence="3" key="1">
    <citation type="journal article" date="2013" name="Genome Res.">
        <title>A second-generation assembly of the Drosophila simulans genome provides new insights into patterns of lineage-specific divergence.</title>
        <authorList>
            <person name="Hu T.T."/>
            <person name="Eisen M.B."/>
            <person name="Thornton K.R."/>
            <person name="Andolfatto P."/>
        </authorList>
    </citation>
    <scope>NUCLEOTIDE SEQUENCE [LARGE SCALE GENOMIC DNA]</scope>
    <source>
        <strain evidence="3">W501</strain>
    </source>
</reference>
<keyword evidence="2" id="KW-1133">Transmembrane helix</keyword>
<keyword evidence="2" id="KW-0812">Transmembrane</keyword>
<sequence length="108" mass="12102">MAGYLFECCDIKLQSMGQFLEETQGIKLGQTAVEKRRHQVNKGPGCLSVLWPPPLSISAFLVIITLGPIFHNISKLKRVSNVHSTFRRPHSTSTTDTHRWMGAGRAIR</sequence>
<keyword evidence="2" id="KW-0472">Membrane</keyword>
<proteinExistence type="predicted"/>
<reference evidence="3" key="2">
    <citation type="submission" date="2014-06" db="EMBL/GenBank/DDBJ databases">
        <authorList>
            <person name="Hu T."/>
            <person name="Eisen M.B."/>
            <person name="Thornton K.R."/>
            <person name="Andolfatto P."/>
        </authorList>
    </citation>
    <scope>NUCLEOTIDE SEQUENCE</scope>
    <source>
        <strain evidence="3">W501</strain>
    </source>
</reference>
<dbReference type="Bgee" id="FBgn0268507">
    <property type="expression patterns" value="Expressed in female reproductive system and 2 other cell types or tissues"/>
</dbReference>
<dbReference type="EMBL" id="CM002912">
    <property type="protein sequence ID" value="KMY98808.1"/>
    <property type="molecule type" value="Genomic_DNA"/>
</dbReference>
<gene>
    <name evidence="3" type="primary">Dsim\GD27217</name>
    <name evidence="3" type="ORF">Dsimw501_GD27217</name>
</gene>
<accession>A0A0J9RSS3</accession>
<organism evidence="3">
    <name type="scientific">Drosophila simulans</name>
    <name type="common">Fruit fly</name>
    <dbReference type="NCBI Taxonomy" id="7240"/>
    <lineage>
        <taxon>Eukaryota</taxon>
        <taxon>Metazoa</taxon>
        <taxon>Ecdysozoa</taxon>
        <taxon>Arthropoda</taxon>
        <taxon>Hexapoda</taxon>
        <taxon>Insecta</taxon>
        <taxon>Pterygota</taxon>
        <taxon>Neoptera</taxon>
        <taxon>Endopterygota</taxon>
        <taxon>Diptera</taxon>
        <taxon>Brachycera</taxon>
        <taxon>Muscomorpha</taxon>
        <taxon>Ephydroidea</taxon>
        <taxon>Drosophilidae</taxon>
        <taxon>Drosophila</taxon>
        <taxon>Sophophora</taxon>
    </lineage>
</organism>
<evidence type="ECO:0000313" key="3">
    <source>
        <dbReference type="EMBL" id="KMY98808.1"/>
    </source>
</evidence>
<evidence type="ECO:0000256" key="1">
    <source>
        <dbReference type="SAM" id="MobiDB-lite"/>
    </source>
</evidence>
<evidence type="ECO:0000256" key="2">
    <source>
        <dbReference type="SAM" id="Phobius"/>
    </source>
</evidence>
<dbReference type="AlphaFoldDB" id="A0A0J9RSS3"/>
<reference evidence="3" key="3">
    <citation type="submission" date="2015-04" db="EMBL/GenBank/DDBJ databases">
        <authorList>
            <consortium name="FlyBase"/>
        </authorList>
    </citation>
    <scope>NUCLEOTIDE SEQUENCE</scope>
    <source>
        <strain evidence="3">W501</strain>
    </source>
</reference>
<protein>
    <submittedName>
        <fullName evidence="3">Uncharacterized protein, isoform A</fullName>
    </submittedName>
</protein>
<dbReference type="Proteomes" id="UP000035880">
    <property type="component" value="Chromosome 3L"/>
</dbReference>
<name>A0A0J9RSS3_DROSI</name>
<dbReference type="KEGG" id="dsi:Dsimw501_GD27217"/>
<feature type="region of interest" description="Disordered" evidence="1">
    <location>
        <begin position="86"/>
        <end position="108"/>
    </location>
</feature>